<feature type="transmembrane region" description="Helical" evidence="5">
    <location>
        <begin position="221"/>
        <end position="245"/>
    </location>
</feature>
<dbReference type="OrthoDB" id="10012223at2759"/>
<evidence type="ECO:0000256" key="3">
    <source>
        <dbReference type="ARBA" id="ARBA00022989"/>
    </source>
</evidence>
<evidence type="ECO:0000256" key="5">
    <source>
        <dbReference type="SAM" id="Phobius"/>
    </source>
</evidence>
<dbReference type="InterPro" id="IPR052786">
    <property type="entry name" value="Spore_wall_assembly"/>
</dbReference>
<organism evidence="6 7">
    <name type="scientific">Lepidopterella palustris CBS 459.81</name>
    <dbReference type="NCBI Taxonomy" id="1314670"/>
    <lineage>
        <taxon>Eukaryota</taxon>
        <taxon>Fungi</taxon>
        <taxon>Dikarya</taxon>
        <taxon>Ascomycota</taxon>
        <taxon>Pezizomycotina</taxon>
        <taxon>Dothideomycetes</taxon>
        <taxon>Pleosporomycetidae</taxon>
        <taxon>Mytilinidiales</taxon>
        <taxon>Argynnaceae</taxon>
        <taxon>Lepidopterella</taxon>
    </lineage>
</organism>
<gene>
    <name evidence="6" type="ORF">K432DRAFT_395941</name>
</gene>
<feature type="transmembrane region" description="Helical" evidence="5">
    <location>
        <begin position="77"/>
        <end position="96"/>
    </location>
</feature>
<evidence type="ECO:0000313" key="6">
    <source>
        <dbReference type="EMBL" id="OCK77041.1"/>
    </source>
</evidence>
<protein>
    <recommendedName>
        <fullName evidence="8">Outer spore wall protein RRT8</fullName>
    </recommendedName>
</protein>
<dbReference type="InterPro" id="IPR059112">
    <property type="entry name" value="CysZ/EI24"/>
</dbReference>
<evidence type="ECO:0000256" key="2">
    <source>
        <dbReference type="ARBA" id="ARBA00022692"/>
    </source>
</evidence>
<evidence type="ECO:0000256" key="4">
    <source>
        <dbReference type="ARBA" id="ARBA00023136"/>
    </source>
</evidence>
<dbReference type="PANTHER" id="PTHR34292:SF2">
    <property type="entry name" value="OUTER SPORE WALL PROTEIN LDS1"/>
    <property type="match status" value="1"/>
</dbReference>
<dbReference type="Pfam" id="PF07264">
    <property type="entry name" value="EI24"/>
    <property type="match status" value="1"/>
</dbReference>
<keyword evidence="2 5" id="KW-0812">Transmembrane</keyword>
<dbReference type="AlphaFoldDB" id="A0A8E2E427"/>
<evidence type="ECO:0000256" key="1">
    <source>
        <dbReference type="ARBA" id="ARBA00004141"/>
    </source>
</evidence>
<accession>A0A8E2E427</accession>
<dbReference type="GO" id="GO:0005811">
    <property type="term" value="C:lipid droplet"/>
    <property type="evidence" value="ECO:0007669"/>
    <property type="project" value="TreeGrafter"/>
</dbReference>
<evidence type="ECO:0008006" key="8">
    <source>
        <dbReference type="Google" id="ProtNLM"/>
    </source>
</evidence>
<evidence type="ECO:0000313" key="7">
    <source>
        <dbReference type="Proteomes" id="UP000250266"/>
    </source>
</evidence>
<dbReference type="GO" id="GO:0005628">
    <property type="term" value="C:prospore membrane"/>
    <property type="evidence" value="ECO:0007669"/>
    <property type="project" value="TreeGrafter"/>
</dbReference>
<dbReference type="Proteomes" id="UP000250266">
    <property type="component" value="Unassembled WGS sequence"/>
</dbReference>
<proteinExistence type="predicted"/>
<name>A0A8E2E427_9PEZI</name>
<keyword evidence="4 5" id="KW-0472">Membrane</keyword>
<sequence>MSDKVKEIVIEEVERVKILAQEAVQSGAYYYPIKGIEYFFIHRSLWKPLTAKLVPAVSLGLGITVFMFVVTYIPQAAVLAILNGPLAVISTILLVLSESSTLFSFLNKNFLINDALIDTFDGTLVSRNQTSLVSRGRQIRQGSDPISKLGKILSRPFAKCTPKVLIRYFMYLSLNFIPIVGTVLFVILQGREFGPSAHARYFQLKDMSKSQREEFIEKRRAAYTSFGITAVLLELIPIAGIIFAFTNTVGAALWAADIEEQDSAARNFRNQPKKAE</sequence>
<keyword evidence="7" id="KW-1185">Reference proteome</keyword>
<dbReference type="EMBL" id="KV745159">
    <property type="protein sequence ID" value="OCK77041.1"/>
    <property type="molecule type" value="Genomic_DNA"/>
</dbReference>
<dbReference type="GO" id="GO:0005619">
    <property type="term" value="C:ascospore wall"/>
    <property type="evidence" value="ECO:0007669"/>
    <property type="project" value="TreeGrafter"/>
</dbReference>
<reference evidence="6 7" key="1">
    <citation type="journal article" date="2016" name="Nat. Commun.">
        <title>Ectomycorrhizal ecology is imprinted in the genome of the dominant symbiotic fungus Cenococcum geophilum.</title>
        <authorList>
            <consortium name="DOE Joint Genome Institute"/>
            <person name="Peter M."/>
            <person name="Kohler A."/>
            <person name="Ohm R.A."/>
            <person name="Kuo A."/>
            <person name="Krutzmann J."/>
            <person name="Morin E."/>
            <person name="Arend M."/>
            <person name="Barry K.W."/>
            <person name="Binder M."/>
            <person name="Choi C."/>
            <person name="Clum A."/>
            <person name="Copeland A."/>
            <person name="Grisel N."/>
            <person name="Haridas S."/>
            <person name="Kipfer T."/>
            <person name="LaButti K."/>
            <person name="Lindquist E."/>
            <person name="Lipzen A."/>
            <person name="Maire R."/>
            <person name="Meier B."/>
            <person name="Mihaltcheva S."/>
            <person name="Molinier V."/>
            <person name="Murat C."/>
            <person name="Poggeler S."/>
            <person name="Quandt C.A."/>
            <person name="Sperisen C."/>
            <person name="Tritt A."/>
            <person name="Tisserant E."/>
            <person name="Crous P.W."/>
            <person name="Henrissat B."/>
            <person name="Nehls U."/>
            <person name="Egli S."/>
            <person name="Spatafora J.W."/>
            <person name="Grigoriev I.V."/>
            <person name="Martin F.M."/>
        </authorList>
    </citation>
    <scope>NUCLEOTIDE SEQUENCE [LARGE SCALE GENOMIC DNA]</scope>
    <source>
        <strain evidence="6 7">CBS 459.81</strain>
    </source>
</reference>
<feature type="transmembrane region" description="Helical" evidence="5">
    <location>
        <begin position="168"/>
        <end position="188"/>
    </location>
</feature>
<keyword evidence="3 5" id="KW-1133">Transmembrane helix</keyword>
<dbReference type="PANTHER" id="PTHR34292">
    <property type="entry name" value="OUTER SPORE WALL PROTEIN LDS1"/>
    <property type="match status" value="1"/>
</dbReference>
<feature type="transmembrane region" description="Helical" evidence="5">
    <location>
        <begin position="53"/>
        <end position="70"/>
    </location>
</feature>
<comment type="subcellular location">
    <subcellularLocation>
        <location evidence="1">Membrane</location>
        <topology evidence="1">Multi-pass membrane protein</topology>
    </subcellularLocation>
</comment>